<keyword evidence="2" id="KW-1185">Reference proteome</keyword>
<protein>
    <submittedName>
        <fullName evidence="1">8152_t:CDS:1</fullName>
    </submittedName>
</protein>
<comment type="caution">
    <text evidence="1">The sequence shown here is derived from an EMBL/GenBank/DDBJ whole genome shotgun (WGS) entry which is preliminary data.</text>
</comment>
<proteinExistence type="predicted"/>
<gene>
    <name evidence="1" type="ORF">RPERSI_LOCUS20691</name>
</gene>
<dbReference type="Proteomes" id="UP000789920">
    <property type="component" value="Unassembled WGS sequence"/>
</dbReference>
<reference evidence="1" key="1">
    <citation type="submission" date="2021-06" db="EMBL/GenBank/DDBJ databases">
        <authorList>
            <person name="Kallberg Y."/>
            <person name="Tangrot J."/>
            <person name="Rosling A."/>
        </authorList>
    </citation>
    <scope>NUCLEOTIDE SEQUENCE</scope>
    <source>
        <strain evidence="1">MA461A</strain>
    </source>
</reference>
<sequence length="160" mass="17924">MSTLKAKIESLLLEAPLEAVCSASIFYLTMNGNKVDEYDTIRTLANNAVTSVLPKIKDNNQKSQVLKILPQMKDRYNSIVGLNALKALNIKQEDLDYTKEEIDQNIRTLKSRLNSPMTDMTDADVSLYDALLRNIDDLVDVSTLIWEDPIASTVLSDDSK</sequence>
<evidence type="ECO:0000313" key="2">
    <source>
        <dbReference type="Proteomes" id="UP000789920"/>
    </source>
</evidence>
<dbReference type="EMBL" id="CAJVQC010058991">
    <property type="protein sequence ID" value="CAG8799299.1"/>
    <property type="molecule type" value="Genomic_DNA"/>
</dbReference>
<organism evidence="1 2">
    <name type="scientific">Racocetra persica</name>
    <dbReference type="NCBI Taxonomy" id="160502"/>
    <lineage>
        <taxon>Eukaryota</taxon>
        <taxon>Fungi</taxon>
        <taxon>Fungi incertae sedis</taxon>
        <taxon>Mucoromycota</taxon>
        <taxon>Glomeromycotina</taxon>
        <taxon>Glomeromycetes</taxon>
        <taxon>Diversisporales</taxon>
        <taxon>Gigasporaceae</taxon>
        <taxon>Racocetra</taxon>
    </lineage>
</organism>
<feature type="non-terminal residue" evidence="1">
    <location>
        <position position="160"/>
    </location>
</feature>
<name>A0ACA9RM08_9GLOM</name>
<evidence type="ECO:0000313" key="1">
    <source>
        <dbReference type="EMBL" id="CAG8799299.1"/>
    </source>
</evidence>
<accession>A0ACA9RM08</accession>